<keyword evidence="2" id="KW-0997">Cell inner membrane</keyword>
<keyword evidence="2" id="KW-0812">Transmembrane</keyword>
<dbReference type="GO" id="GO:0015628">
    <property type="term" value="P:protein secretion by the type II secretion system"/>
    <property type="evidence" value="ECO:0007669"/>
    <property type="project" value="UniProtKB-UniRule"/>
</dbReference>
<evidence type="ECO:0000313" key="3">
    <source>
        <dbReference type="EMBL" id="CEK28636.1"/>
    </source>
</evidence>
<keyword evidence="2" id="KW-1133">Transmembrane helix</keyword>
<comment type="function">
    <text evidence="2">Component of the type II secretion system required for the energy-dependent secretion of extracellular factors such as proteases and toxins from the periplasm.</text>
</comment>
<comment type="subcellular location">
    <subcellularLocation>
        <location evidence="2">Cell inner membrane</location>
        <topology evidence="2">Single-pass membrane protein</topology>
    </subcellularLocation>
    <subcellularLocation>
        <location evidence="1">Membrane</location>
    </subcellularLocation>
</comment>
<feature type="transmembrane region" description="Helical" evidence="2">
    <location>
        <begin position="6"/>
        <end position="25"/>
    </location>
</feature>
<keyword evidence="2" id="KW-1003">Cell membrane</keyword>
<dbReference type="InterPro" id="IPR010052">
    <property type="entry name" value="T2SS_protein-GspI"/>
</dbReference>
<reference evidence="4 5" key="2">
    <citation type="submission" date="2018-06" db="EMBL/GenBank/DDBJ databases">
        <authorList>
            <consortium name="Pathogen Informatics"/>
            <person name="Doyle S."/>
        </authorList>
    </citation>
    <scope>NUCLEOTIDE SEQUENCE [LARGE SCALE GENOMIC DNA]</scope>
    <source>
        <strain evidence="4 5">NCTC10476</strain>
    </source>
</reference>
<dbReference type="EMBL" id="UHJG01000001">
    <property type="protein sequence ID" value="SUQ01453.1"/>
    <property type="molecule type" value="Genomic_DNA"/>
</dbReference>
<comment type="similarity">
    <text evidence="2">Belongs to the GSP I family.</text>
</comment>
<evidence type="ECO:0000256" key="1">
    <source>
        <dbReference type="ARBA" id="ARBA00004370"/>
    </source>
</evidence>
<dbReference type="GeneID" id="66880517"/>
<comment type="subunit">
    <text evidence="2">Type II secretion is composed of four main components: the outer membrane complex, the inner membrane complex, the cytoplasmic secretion ATPase and the periplasm-spanning pseudopilus.</text>
</comment>
<comment type="PTM">
    <text evidence="2">Cleaved by prepilin peptidase.</text>
</comment>
<keyword evidence="2" id="KW-0472">Membrane</keyword>
<reference evidence="3" key="1">
    <citation type="journal article" date="2015" name="Genome Announc.">
        <title>Complete Genome Sequence of Yersinia ruckeri Strain CSF007-82, Etiologic Agent of Red Mouth Disease in Salmonid Fish.</title>
        <authorList>
            <person name="Nelson M.C."/>
            <person name="LaPatra S.E."/>
            <person name="Welch T.J."/>
            <person name="Graf J."/>
        </authorList>
    </citation>
    <scope>NUCLEOTIDE SEQUENCE</scope>
    <source>
        <strain evidence="3">CSF007-82</strain>
    </source>
</reference>
<dbReference type="SUPFAM" id="SSF54523">
    <property type="entry name" value="Pili subunits"/>
    <property type="match status" value="1"/>
</dbReference>
<dbReference type="AlphaFoldDB" id="A0A0A8VM14"/>
<dbReference type="NCBIfam" id="TIGR01707">
    <property type="entry name" value="gspI"/>
    <property type="match status" value="1"/>
</dbReference>
<organism evidence="3">
    <name type="scientific">Yersinia ruckeri</name>
    <dbReference type="NCBI Taxonomy" id="29486"/>
    <lineage>
        <taxon>Bacteria</taxon>
        <taxon>Pseudomonadati</taxon>
        <taxon>Pseudomonadota</taxon>
        <taxon>Gammaproteobacteria</taxon>
        <taxon>Enterobacterales</taxon>
        <taxon>Yersiniaceae</taxon>
        <taxon>Yersinia</taxon>
    </lineage>
</organism>
<evidence type="ECO:0000313" key="5">
    <source>
        <dbReference type="Proteomes" id="UP000255169"/>
    </source>
</evidence>
<dbReference type="Gene3D" id="3.30.1300.30">
    <property type="entry name" value="GSPII I/J protein-like"/>
    <property type="match status" value="1"/>
</dbReference>
<protein>
    <recommendedName>
        <fullName evidence="2">Type II secretion system protein I</fullName>
        <shortName evidence="2">T2SS minor pseudopilin I</shortName>
    </recommendedName>
</protein>
<keyword evidence="5" id="KW-1185">Reference proteome</keyword>
<evidence type="ECO:0000256" key="2">
    <source>
        <dbReference type="RuleBase" id="RU368030"/>
    </source>
</evidence>
<dbReference type="GO" id="GO:0015627">
    <property type="term" value="C:type II protein secretion system complex"/>
    <property type="evidence" value="ECO:0007669"/>
    <property type="project" value="UniProtKB-UniRule"/>
</dbReference>
<proteinExistence type="inferred from homology"/>
<gene>
    <name evidence="3" type="ORF">CSF007_14555</name>
    <name evidence="4" type="ORF">NCTC10476_02807</name>
</gene>
<name>A0A0A8VM14_YERRU</name>
<dbReference type="Proteomes" id="UP000255169">
    <property type="component" value="Unassembled WGS sequence"/>
</dbReference>
<keyword evidence="2" id="KW-0488">Methylation</keyword>
<accession>A0A0A8VM14</accession>
<sequence>MTLLEVMIASAIFSMAALSLLGFLGQNLLSLYSIKDSVFMTLVAENIVNEILIIKPELNSYVDSGTTEMAGQKWNWNLNINYDNGYDIHILEINLRSNEMKGNEYFYSRYYIVR</sequence>
<dbReference type="RefSeq" id="WP_049687822.1">
    <property type="nucleotide sequence ID" value="NZ_CP071802.1"/>
</dbReference>
<evidence type="ECO:0000313" key="4">
    <source>
        <dbReference type="EMBL" id="SUQ01453.1"/>
    </source>
</evidence>
<dbReference type="EMBL" id="LN681231">
    <property type="protein sequence ID" value="CEK28636.1"/>
    <property type="molecule type" value="Genomic_DNA"/>
</dbReference>
<dbReference type="GO" id="GO:0005886">
    <property type="term" value="C:plasma membrane"/>
    <property type="evidence" value="ECO:0007669"/>
    <property type="project" value="UniProtKB-SubCell"/>
</dbReference>
<dbReference type="InterPro" id="IPR045584">
    <property type="entry name" value="Pilin-like"/>
</dbReference>